<protein>
    <recommendedName>
        <fullName evidence="4">Ig-like domain-containing protein</fullName>
    </recommendedName>
</protein>
<keyword evidence="3" id="KW-0732">Signal</keyword>
<dbReference type="Ensembl" id="ENSOKIT00005046066.1">
    <property type="protein sequence ID" value="ENSOKIP00005043724.1"/>
    <property type="gene ID" value="ENSOKIG00005018412.1"/>
</dbReference>
<dbReference type="FunFam" id="2.60.40.10:FF:000107">
    <property type="entry name" value="Myosin, light chain kinase a"/>
    <property type="match status" value="2"/>
</dbReference>
<dbReference type="SMART" id="SM00409">
    <property type="entry name" value="IG"/>
    <property type="match status" value="3"/>
</dbReference>
<dbReference type="InterPro" id="IPR007110">
    <property type="entry name" value="Ig-like_dom"/>
</dbReference>
<keyword evidence="2" id="KW-0393">Immunoglobulin domain</keyword>
<dbReference type="GeneTree" id="ENSGT01110000267173"/>
<evidence type="ECO:0000259" key="4">
    <source>
        <dbReference type="PROSITE" id="PS50835"/>
    </source>
</evidence>
<dbReference type="GO" id="GO:0003007">
    <property type="term" value="P:heart morphogenesis"/>
    <property type="evidence" value="ECO:0007669"/>
    <property type="project" value="UniProtKB-ARBA"/>
</dbReference>
<dbReference type="InterPro" id="IPR003599">
    <property type="entry name" value="Ig_sub"/>
</dbReference>
<sequence>MCFRKRILTLYNIYFFLLRTSILCGKTSEPVQFVKKLKDMSSEKGKPLKLECTYNGTPKIFVTWLKDGKQLYASYQYNVLTTETSCVLEVLNSDSMTASGKYSCEVTNGVGTDICHAQVTLLGKKRPFFVEELEPMEVTSGDPVCLKCRIGGTPDISVSWFKADGKLYATNTCQMAFSNGIATLILSKPSKVDTGEYTCKAENRIGSASNSCRLSVKGDARLSFLCLLHFYLHKCYCRVVGSSPLEVSWLKDNGSLKNDGEYLMSYDDNTAALKIARGEMKHSGEYTCIATNSVGTASCKAKLELQIQGWLNFLQISCSC</sequence>
<proteinExistence type="predicted"/>
<dbReference type="Gene3D" id="2.60.40.10">
    <property type="entry name" value="Immunoglobulins"/>
    <property type="match status" value="3"/>
</dbReference>
<reference evidence="5" key="2">
    <citation type="submission" date="2025-09" db="UniProtKB">
        <authorList>
            <consortium name="Ensembl"/>
        </authorList>
    </citation>
    <scope>IDENTIFICATION</scope>
</reference>
<evidence type="ECO:0000256" key="1">
    <source>
        <dbReference type="ARBA" id="ARBA00023157"/>
    </source>
</evidence>
<dbReference type="Pfam" id="PF07679">
    <property type="entry name" value="I-set"/>
    <property type="match status" value="3"/>
</dbReference>
<dbReference type="PANTHER" id="PTHR47633">
    <property type="entry name" value="IMMUNOGLOBULIN"/>
    <property type="match status" value="1"/>
</dbReference>
<reference evidence="5" key="1">
    <citation type="submission" date="2025-08" db="UniProtKB">
        <authorList>
            <consortium name="Ensembl"/>
        </authorList>
    </citation>
    <scope>IDENTIFICATION</scope>
</reference>
<feature type="domain" description="Ig-like" evidence="4">
    <location>
        <begin position="30"/>
        <end position="120"/>
    </location>
</feature>
<evidence type="ECO:0000256" key="2">
    <source>
        <dbReference type="ARBA" id="ARBA00023319"/>
    </source>
</evidence>
<dbReference type="InterPro" id="IPR013098">
    <property type="entry name" value="Ig_I-set"/>
</dbReference>
<organism evidence="5 6">
    <name type="scientific">Oncorhynchus kisutch</name>
    <name type="common">Coho salmon</name>
    <name type="synonym">Salmo kisutch</name>
    <dbReference type="NCBI Taxonomy" id="8019"/>
    <lineage>
        <taxon>Eukaryota</taxon>
        <taxon>Metazoa</taxon>
        <taxon>Chordata</taxon>
        <taxon>Craniata</taxon>
        <taxon>Vertebrata</taxon>
        <taxon>Euteleostomi</taxon>
        <taxon>Actinopterygii</taxon>
        <taxon>Neopterygii</taxon>
        <taxon>Teleostei</taxon>
        <taxon>Protacanthopterygii</taxon>
        <taxon>Salmoniformes</taxon>
        <taxon>Salmonidae</taxon>
        <taxon>Salmoninae</taxon>
        <taxon>Oncorhynchus</taxon>
    </lineage>
</organism>
<name>A0A8C7GMG7_ONCKI</name>
<dbReference type="SUPFAM" id="SSF48726">
    <property type="entry name" value="Immunoglobulin"/>
    <property type="match status" value="3"/>
</dbReference>
<dbReference type="PROSITE" id="PS50835">
    <property type="entry name" value="IG_LIKE"/>
    <property type="match status" value="3"/>
</dbReference>
<dbReference type="AlphaFoldDB" id="A0A8C7GMG7"/>
<feature type="domain" description="Ig-like" evidence="4">
    <location>
        <begin position="127"/>
        <end position="215"/>
    </location>
</feature>
<feature type="chain" id="PRO_5034454233" description="Ig-like domain-containing protein" evidence="3">
    <location>
        <begin position="25"/>
        <end position="320"/>
    </location>
</feature>
<dbReference type="SMART" id="SM00408">
    <property type="entry name" value="IGc2"/>
    <property type="match status" value="3"/>
</dbReference>
<dbReference type="FunFam" id="2.60.40.10:FF:000022">
    <property type="entry name" value="Cardiac titin"/>
    <property type="match status" value="1"/>
</dbReference>
<feature type="signal peptide" evidence="3">
    <location>
        <begin position="1"/>
        <end position="24"/>
    </location>
</feature>
<feature type="domain" description="Ig-like" evidence="4">
    <location>
        <begin position="237"/>
        <end position="304"/>
    </location>
</feature>
<dbReference type="PANTHER" id="PTHR47633:SF3">
    <property type="entry name" value="STRIATED MUSCLE PREFERENTIALLY EXPRESSED PROTEIN KINASE"/>
    <property type="match status" value="1"/>
</dbReference>
<dbReference type="Proteomes" id="UP000694557">
    <property type="component" value="Unassembled WGS sequence"/>
</dbReference>
<dbReference type="InterPro" id="IPR036179">
    <property type="entry name" value="Ig-like_dom_sf"/>
</dbReference>
<dbReference type="GO" id="GO:0055013">
    <property type="term" value="P:cardiac muscle cell development"/>
    <property type="evidence" value="ECO:0007669"/>
    <property type="project" value="UniProtKB-ARBA"/>
</dbReference>
<accession>A0A8C7GMG7</accession>
<keyword evidence="1" id="KW-1015">Disulfide bond</keyword>
<dbReference type="InterPro" id="IPR013783">
    <property type="entry name" value="Ig-like_fold"/>
</dbReference>
<evidence type="ECO:0000313" key="6">
    <source>
        <dbReference type="Proteomes" id="UP000694557"/>
    </source>
</evidence>
<dbReference type="CDD" id="cd00096">
    <property type="entry name" value="Ig"/>
    <property type="match status" value="1"/>
</dbReference>
<keyword evidence="6" id="KW-1185">Reference proteome</keyword>
<dbReference type="GO" id="GO:0004674">
    <property type="term" value="F:protein serine/threonine kinase activity"/>
    <property type="evidence" value="ECO:0007669"/>
    <property type="project" value="UniProtKB-KW"/>
</dbReference>
<evidence type="ECO:0000256" key="3">
    <source>
        <dbReference type="SAM" id="SignalP"/>
    </source>
</evidence>
<evidence type="ECO:0000313" key="5">
    <source>
        <dbReference type="Ensembl" id="ENSOKIP00005043724.1"/>
    </source>
</evidence>
<dbReference type="InterPro" id="IPR003598">
    <property type="entry name" value="Ig_sub2"/>
</dbReference>